<dbReference type="OrthoDB" id="5957327at2759"/>
<evidence type="ECO:0000256" key="6">
    <source>
        <dbReference type="ARBA" id="ARBA00023242"/>
    </source>
</evidence>
<sequence length="506" mass="57455">MSLSKVIKLPSLLQKLEESGYETLDEVKKECLSSLTKELELNKEEVKVVGKLGAKDNARKQKIDESLTMEIESSFTTAVKNFDRLFVYGISPKKITEICGESGTGKTQLCMQMAVTIQLPKSQGGSEGECVYIDTEGSFNALRVQKIAERFNLKDPLKGIHVFRVLNHTEFVAIIMQLTEILTNRTRVKLVIIDSIAYHLRVNAFTFRGRIDFLNFTGHHLIKLAKNLTVSIVVTNHVTTDGASDTWTPSLGNEWGNWCANRLFLFRKRESRFGHLYKSVEEIENVESVQFCIKDKGLFDPENDEIIAFKKEKDVQPLSSQDQFGASLQEDELEILAFENELQKIKQEKENERSVLGKRTSEDIIDPMDYIDDYLKENTLKLTKYGSQIDIYSQQASENTINDEVTNVNKTTSNRINNVLLDTALHSSNNNTIPIPSSQQNYNVQENTNVNNTNTIPSSDLDAVPSIPAINNQTENDNIDEEANFWASDGEEEWDFDFLANIQNYF</sequence>
<dbReference type="InterPro" id="IPR020588">
    <property type="entry name" value="RecA_ATP-bd"/>
</dbReference>
<dbReference type="GO" id="GO:0033063">
    <property type="term" value="C:Rad51B-Rad51C-Rad51D-XRCC2 complex"/>
    <property type="evidence" value="ECO:0007669"/>
    <property type="project" value="TreeGrafter"/>
</dbReference>
<dbReference type="InterPro" id="IPR013632">
    <property type="entry name" value="Rad51_C"/>
</dbReference>
<dbReference type="SUPFAM" id="SSF52540">
    <property type="entry name" value="P-loop containing nucleoside triphosphate hydrolases"/>
    <property type="match status" value="1"/>
</dbReference>
<dbReference type="Proteomes" id="UP000650833">
    <property type="component" value="Unassembled WGS sequence"/>
</dbReference>
<dbReference type="EMBL" id="JAEPRC010000270">
    <property type="protein sequence ID" value="KAG2201899.1"/>
    <property type="molecule type" value="Genomic_DNA"/>
</dbReference>
<accession>A0A8H7QZW8</accession>
<dbReference type="CDD" id="cd19492">
    <property type="entry name" value="Rad51C"/>
    <property type="match status" value="1"/>
</dbReference>
<dbReference type="GO" id="GO:0140664">
    <property type="term" value="F:ATP-dependent DNA damage sensor activity"/>
    <property type="evidence" value="ECO:0007669"/>
    <property type="project" value="InterPro"/>
</dbReference>
<dbReference type="GO" id="GO:0005524">
    <property type="term" value="F:ATP binding"/>
    <property type="evidence" value="ECO:0007669"/>
    <property type="project" value="UniProtKB-KW"/>
</dbReference>
<dbReference type="PROSITE" id="PS50162">
    <property type="entry name" value="RECA_2"/>
    <property type="match status" value="1"/>
</dbReference>
<evidence type="ECO:0000313" key="11">
    <source>
        <dbReference type="Proteomes" id="UP000650833"/>
    </source>
</evidence>
<dbReference type="PANTHER" id="PTHR46239">
    <property type="entry name" value="DNA REPAIR PROTEIN RAD51 HOMOLOG 3 RAD51C"/>
    <property type="match status" value="1"/>
</dbReference>
<dbReference type="Pfam" id="PF08423">
    <property type="entry name" value="Rad51"/>
    <property type="match status" value="1"/>
</dbReference>
<evidence type="ECO:0000256" key="5">
    <source>
        <dbReference type="ARBA" id="ARBA00023204"/>
    </source>
</evidence>
<dbReference type="GO" id="GO:0007131">
    <property type="term" value="P:reciprocal meiotic recombination"/>
    <property type="evidence" value="ECO:0007669"/>
    <property type="project" value="TreeGrafter"/>
</dbReference>
<dbReference type="GO" id="GO:0000400">
    <property type="term" value="F:four-way junction DNA binding"/>
    <property type="evidence" value="ECO:0007669"/>
    <property type="project" value="TreeGrafter"/>
</dbReference>
<keyword evidence="8" id="KW-0175">Coiled coil</keyword>
<evidence type="ECO:0000256" key="4">
    <source>
        <dbReference type="ARBA" id="ARBA00022840"/>
    </source>
</evidence>
<proteinExistence type="predicted"/>
<keyword evidence="5" id="KW-0234">DNA repair</keyword>
<keyword evidence="2" id="KW-0547">Nucleotide-binding</keyword>
<comment type="subcellular location">
    <subcellularLocation>
        <location evidence="1">Nucleus</location>
    </subcellularLocation>
</comment>
<dbReference type="InterPro" id="IPR052093">
    <property type="entry name" value="HR_Repair_Mediator"/>
</dbReference>
<reference evidence="10" key="1">
    <citation type="submission" date="2020-12" db="EMBL/GenBank/DDBJ databases">
        <title>Metabolic potential, ecology and presence of endohyphal bacteria is reflected in genomic diversity of Mucoromycotina.</title>
        <authorList>
            <person name="Muszewska A."/>
            <person name="Okrasinska A."/>
            <person name="Steczkiewicz K."/>
            <person name="Drgas O."/>
            <person name="Orlowska M."/>
            <person name="Perlinska-Lenart U."/>
            <person name="Aleksandrzak-Piekarczyk T."/>
            <person name="Szatraj K."/>
            <person name="Zielenkiewicz U."/>
            <person name="Pilsyk S."/>
            <person name="Malc E."/>
            <person name="Mieczkowski P."/>
            <person name="Kruszewska J.S."/>
            <person name="Biernat P."/>
            <person name="Pawlowska J."/>
        </authorList>
    </citation>
    <scope>NUCLEOTIDE SEQUENCE</scope>
    <source>
        <strain evidence="10">CBS 226.32</strain>
    </source>
</reference>
<dbReference type="GO" id="GO:0033065">
    <property type="term" value="C:Rad51C-XRCC3 complex"/>
    <property type="evidence" value="ECO:0007669"/>
    <property type="project" value="TreeGrafter"/>
</dbReference>
<evidence type="ECO:0000256" key="7">
    <source>
        <dbReference type="ARBA" id="ARBA00040674"/>
    </source>
</evidence>
<evidence type="ECO:0000256" key="1">
    <source>
        <dbReference type="ARBA" id="ARBA00004123"/>
    </source>
</evidence>
<dbReference type="GO" id="GO:0008821">
    <property type="term" value="F:crossover junction DNA endonuclease activity"/>
    <property type="evidence" value="ECO:0007669"/>
    <property type="project" value="TreeGrafter"/>
</dbReference>
<dbReference type="InterPro" id="IPR003593">
    <property type="entry name" value="AAA+_ATPase"/>
</dbReference>
<keyword evidence="6" id="KW-0539">Nucleus</keyword>
<evidence type="ECO:0000313" key="10">
    <source>
        <dbReference type="EMBL" id="KAG2201899.1"/>
    </source>
</evidence>
<dbReference type="PANTHER" id="PTHR46239:SF1">
    <property type="entry name" value="DNA REPAIR PROTEIN RAD51 HOMOLOG 3"/>
    <property type="match status" value="1"/>
</dbReference>
<evidence type="ECO:0000259" key="9">
    <source>
        <dbReference type="PROSITE" id="PS50162"/>
    </source>
</evidence>
<dbReference type="GO" id="GO:0000707">
    <property type="term" value="P:meiotic DNA recombinase assembly"/>
    <property type="evidence" value="ECO:0007669"/>
    <property type="project" value="TreeGrafter"/>
</dbReference>
<evidence type="ECO:0000256" key="2">
    <source>
        <dbReference type="ARBA" id="ARBA00022741"/>
    </source>
</evidence>
<protein>
    <recommendedName>
        <fullName evidence="7">DNA repair protein RAD51 homolog 3</fullName>
    </recommendedName>
</protein>
<organism evidence="10 11">
    <name type="scientific">Mucor plumbeus</name>
    <dbReference type="NCBI Taxonomy" id="97098"/>
    <lineage>
        <taxon>Eukaryota</taxon>
        <taxon>Fungi</taxon>
        <taxon>Fungi incertae sedis</taxon>
        <taxon>Mucoromycota</taxon>
        <taxon>Mucoromycotina</taxon>
        <taxon>Mucoromycetes</taxon>
        <taxon>Mucorales</taxon>
        <taxon>Mucorineae</taxon>
        <taxon>Mucoraceae</taxon>
        <taxon>Mucor</taxon>
    </lineage>
</organism>
<comment type="caution">
    <text evidence="10">The sequence shown here is derived from an EMBL/GenBank/DDBJ whole genome shotgun (WGS) entry which is preliminary data.</text>
</comment>
<feature type="domain" description="RecA family profile 1" evidence="9">
    <location>
        <begin position="71"/>
        <end position="238"/>
    </location>
</feature>
<dbReference type="AlphaFoldDB" id="A0A8H7QZW8"/>
<evidence type="ECO:0000256" key="3">
    <source>
        <dbReference type="ARBA" id="ARBA00022763"/>
    </source>
</evidence>
<dbReference type="InterPro" id="IPR027417">
    <property type="entry name" value="P-loop_NTPase"/>
</dbReference>
<dbReference type="SMART" id="SM00382">
    <property type="entry name" value="AAA"/>
    <property type="match status" value="1"/>
</dbReference>
<dbReference type="GO" id="GO:0005657">
    <property type="term" value="C:replication fork"/>
    <property type="evidence" value="ECO:0007669"/>
    <property type="project" value="TreeGrafter"/>
</dbReference>
<gene>
    <name evidence="10" type="ORF">INT46_004619</name>
</gene>
<dbReference type="Gene3D" id="3.40.50.300">
    <property type="entry name" value="P-loop containing nucleotide triphosphate hydrolases"/>
    <property type="match status" value="1"/>
</dbReference>
<name>A0A8H7QZW8_9FUNG</name>
<feature type="coiled-coil region" evidence="8">
    <location>
        <begin position="328"/>
        <end position="355"/>
    </location>
</feature>
<keyword evidence="4" id="KW-0067">ATP-binding</keyword>
<keyword evidence="3" id="KW-0227">DNA damage</keyword>
<keyword evidence="11" id="KW-1185">Reference proteome</keyword>
<evidence type="ECO:0000256" key="8">
    <source>
        <dbReference type="SAM" id="Coils"/>
    </source>
</evidence>